<dbReference type="EMBL" id="CP086356">
    <property type="protein sequence ID" value="UNI17769.1"/>
    <property type="molecule type" value="Genomic_DNA"/>
</dbReference>
<dbReference type="GeneID" id="72066044"/>
<dbReference type="InterPro" id="IPR001138">
    <property type="entry name" value="Zn2Cys6_DnaBD"/>
</dbReference>
<evidence type="ECO:0000256" key="1">
    <source>
        <dbReference type="ARBA" id="ARBA00023242"/>
    </source>
</evidence>
<dbReference type="GO" id="GO:0008270">
    <property type="term" value="F:zinc ion binding"/>
    <property type="evidence" value="ECO:0007669"/>
    <property type="project" value="InterPro"/>
</dbReference>
<keyword evidence="1" id="KW-0539">Nucleus</keyword>
<organism evidence="3 4">
    <name type="scientific">Purpureocillium takamizusanense</name>
    <dbReference type="NCBI Taxonomy" id="2060973"/>
    <lineage>
        <taxon>Eukaryota</taxon>
        <taxon>Fungi</taxon>
        <taxon>Dikarya</taxon>
        <taxon>Ascomycota</taxon>
        <taxon>Pezizomycotina</taxon>
        <taxon>Sordariomycetes</taxon>
        <taxon>Hypocreomycetidae</taxon>
        <taxon>Hypocreales</taxon>
        <taxon>Ophiocordycipitaceae</taxon>
        <taxon>Purpureocillium</taxon>
    </lineage>
</organism>
<dbReference type="RefSeq" id="XP_047841250.1">
    <property type="nucleotide sequence ID" value="XM_047985273.1"/>
</dbReference>
<dbReference type="InterPro" id="IPR052973">
    <property type="entry name" value="Fungal_sec-metab_reg_TF"/>
</dbReference>
<evidence type="ECO:0000256" key="2">
    <source>
        <dbReference type="SAM" id="MobiDB-lite"/>
    </source>
</evidence>
<reference evidence="3" key="1">
    <citation type="submission" date="2021-11" db="EMBL/GenBank/DDBJ databases">
        <title>Purpureocillium_takamizusanense_genome.</title>
        <authorList>
            <person name="Nguyen N.-H."/>
        </authorList>
    </citation>
    <scope>NUCLEOTIDE SEQUENCE</scope>
    <source>
        <strain evidence="3">PT3</strain>
    </source>
</reference>
<dbReference type="AlphaFoldDB" id="A0A9Q8QBT2"/>
<feature type="compositionally biased region" description="Basic and acidic residues" evidence="2">
    <location>
        <begin position="123"/>
        <end position="132"/>
    </location>
</feature>
<dbReference type="CDD" id="cd00067">
    <property type="entry name" value="GAL4"/>
    <property type="match status" value="1"/>
</dbReference>
<dbReference type="PANTHER" id="PTHR35392:SF3">
    <property type="entry name" value="ZN(2)-C6 FUNGAL-TYPE DOMAIN-CONTAINING PROTEIN"/>
    <property type="match status" value="1"/>
</dbReference>
<proteinExistence type="predicted"/>
<evidence type="ECO:0000313" key="3">
    <source>
        <dbReference type="EMBL" id="UNI17769.1"/>
    </source>
</evidence>
<name>A0A9Q8QBT2_9HYPO</name>
<dbReference type="OrthoDB" id="5362630at2759"/>
<gene>
    <name evidence="3" type="ORF">JDV02_004089</name>
</gene>
<accession>A0A9Q8QBT2</accession>
<sequence length="601" mass="69378">MGGGNVYPQLDRQQHLLGNPSPLPYTEHIASNHVPVDGNSGLQQGSGMAEVALCEPQPCHTIQCDQQPDHALHIDHLKVEQMADDADDNDYADYMLAKQLSGTPLPLPPDTEDRTYKTKKQRSSFEDAQRKETADTRFRKACLRCRVQKVRCKNDPKNPEADCVACQSFSKTSKKTIHRVSCYRGKLTDTVLYRKGGLNLTDRWNGTAMKDVGDRVNPQDVRTIHFTIDICKQPITVQVVRFSARPGDVTARYWFVRERGLAEDVRKKKDLEPYCLSNIWDTANYFETYIVDNAIPSMLQANLPSQHPYGIGRLASQDVIKRTYVAAVEYYASLEDQVDTTSGKAANSEKKLLGNLFILWFATRHTAGSAYICGQETLGMKPELKDDTYPLYGKVSLPRMILAQFDSINHTKLLSKYGRKVLQDLEQFLFRNNGRWWWTIYLCVFILLHEASFISADRYRHARNNLGAKFRYSIPKFVEELQEGCNNILTHWHYYNCRGWPNPNEPWDRHQSFLAELSSTQYDLVMETMADPRIQRQLDVWKRYKLENGHVERPESQVTAAQTLYVGTQAQFDWDHPFYWISQIFEEDWAAHPTYQREYVC</sequence>
<protein>
    <recommendedName>
        <fullName evidence="5">Zn(2)-C6 fungal-type domain-containing protein</fullName>
    </recommendedName>
</protein>
<keyword evidence="4" id="KW-1185">Reference proteome</keyword>
<evidence type="ECO:0008006" key="5">
    <source>
        <dbReference type="Google" id="ProtNLM"/>
    </source>
</evidence>
<dbReference type="GO" id="GO:0000981">
    <property type="term" value="F:DNA-binding transcription factor activity, RNA polymerase II-specific"/>
    <property type="evidence" value="ECO:0007669"/>
    <property type="project" value="InterPro"/>
</dbReference>
<dbReference type="PANTHER" id="PTHR35392">
    <property type="entry name" value="ZN(II)2CYS6 TRANSCRIPTION FACTOR (EUROFUNG)-RELATED-RELATED"/>
    <property type="match status" value="1"/>
</dbReference>
<evidence type="ECO:0000313" key="4">
    <source>
        <dbReference type="Proteomes" id="UP000829364"/>
    </source>
</evidence>
<feature type="region of interest" description="Disordered" evidence="2">
    <location>
        <begin position="100"/>
        <end position="132"/>
    </location>
</feature>
<dbReference type="KEGG" id="ptkz:JDV02_004089"/>
<dbReference type="Proteomes" id="UP000829364">
    <property type="component" value="Chromosome 3"/>
</dbReference>